<dbReference type="EMBL" id="CP042430">
    <property type="protein sequence ID" value="QEC46276.1"/>
    <property type="molecule type" value="Genomic_DNA"/>
</dbReference>
<dbReference type="Pfam" id="PF00534">
    <property type="entry name" value="Glycos_transf_1"/>
    <property type="match status" value="1"/>
</dbReference>
<dbReference type="RefSeq" id="WP_146915299.1">
    <property type="nucleotide sequence ID" value="NZ_CP042430.1"/>
</dbReference>
<dbReference type="KEGG" id="bsol:FSW04_00910"/>
<feature type="domain" description="Glycosyl transferase family 1" evidence="1">
    <location>
        <begin position="177"/>
        <end position="330"/>
    </location>
</feature>
<sequence>MSDDRPVLVVTNLVPPDRAGAFAALHAREGIVLALFGGREHHATAAAEDLRGVPARHVTQREVLRLAASGAHRAVIAGTIGRVALPAAWRGARRAGVPFLLWSAMWAHPRTAAHLLAGAPLLRAIYRDADAVITYGPHVSAFVAARGARNVHVAPQAVDAAFWGARAPAPRRPAGATFVALSVGRAARYKGEPELLEAWGLSGLGPPDDALTLVGERGESEALPAGVHAAGRLDPAGLRNFYAGSDVLVMSAVAARETREPWGLVANEAMHQRLPVIATTAVGAAAGGLVRHERNGLVVPAGDTAALAGALRTLRDDPALRARLGAAAAQDVAAYTQGAWAAGVAAALVSVGAGREGDR</sequence>
<dbReference type="InterPro" id="IPR001296">
    <property type="entry name" value="Glyco_trans_1"/>
</dbReference>
<evidence type="ECO:0000313" key="3">
    <source>
        <dbReference type="Proteomes" id="UP000321805"/>
    </source>
</evidence>
<evidence type="ECO:0000259" key="1">
    <source>
        <dbReference type="Pfam" id="PF00534"/>
    </source>
</evidence>
<protein>
    <submittedName>
        <fullName evidence="2">Glycosyltransferase family 4 protein</fullName>
    </submittedName>
</protein>
<dbReference type="PANTHER" id="PTHR12526">
    <property type="entry name" value="GLYCOSYLTRANSFERASE"/>
    <property type="match status" value="1"/>
</dbReference>
<dbReference type="CDD" id="cd03801">
    <property type="entry name" value="GT4_PimA-like"/>
    <property type="match status" value="1"/>
</dbReference>
<dbReference type="SUPFAM" id="SSF53756">
    <property type="entry name" value="UDP-Glycosyltransferase/glycogen phosphorylase"/>
    <property type="match status" value="1"/>
</dbReference>
<dbReference type="PANTHER" id="PTHR12526:SF635">
    <property type="entry name" value="GLYCOSYL TRANSFERASE GROUP 1"/>
    <property type="match status" value="1"/>
</dbReference>
<evidence type="ECO:0000313" key="2">
    <source>
        <dbReference type="EMBL" id="QEC46276.1"/>
    </source>
</evidence>
<dbReference type="OrthoDB" id="477186at2"/>
<organism evidence="2 3">
    <name type="scientific">Baekduia soli</name>
    <dbReference type="NCBI Taxonomy" id="496014"/>
    <lineage>
        <taxon>Bacteria</taxon>
        <taxon>Bacillati</taxon>
        <taxon>Actinomycetota</taxon>
        <taxon>Thermoleophilia</taxon>
        <taxon>Solirubrobacterales</taxon>
        <taxon>Baekduiaceae</taxon>
        <taxon>Baekduia</taxon>
    </lineage>
</organism>
<keyword evidence="3" id="KW-1185">Reference proteome</keyword>
<reference evidence="2 3" key="1">
    <citation type="journal article" date="2018" name="J. Microbiol.">
        <title>Baekduia soli gen. nov., sp. nov., a novel bacterium isolated from the soil of Baekdu Mountain and proposal of a novel family name, Baekduiaceae fam. nov.</title>
        <authorList>
            <person name="An D.S."/>
            <person name="Siddiqi M.Z."/>
            <person name="Kim K.H."/>
            <person name="Yu H.S."/>
            <person name="Im W.T."/>
        </authorList>
    </citation>
    <scope>NUCLEOTIDE SEQUENCE [LARGE SCALE GENOMIC DNA]</scope>
    <source>
        <strain evidence="2 3">BR7-21</strain>
    </source>
</reference>
<name>A0A5B8TZY2_9ACTN</name>
<accession>A0A5B8TZY2</accession>
<keyword evidence="2" id="KW-0808">Transferase</keyword>
<gene>
    <name evidence="2" type="ORF">FSW04_00910</name>
</gene>
<dbReference type="AlphaFoldDB" id="A0A5B8TZY2"/>
<proteinExistence type="predicted"/>
<dbReference type="GO" id="GO:0016757">
    <property type="term" value="F:glycosyltransferase activity"/>
    <property type="evidence" value="ECO:0007669"/>
    <property type="project" value="InterPro"/>
</dbReference>
<dbReference type="Proteomes" id="UP000321805">
    <property type="component" value="Chromosome"/>
</dbReference>
<dbReference type="Gene3D" id="3.40.50.2000">
    <property type="entry name" value="Glycogen Phosphorylase B"/>
    <property type="match status" value="2"/>
</dbReference>